<dbReference type="EMBL" id="CP053452">
    <property type="protein sequence ID" value="QJW95607.1"/>
    <property type="molecule type" value="Genomic_DNA"/>
</dbReference>
<keyword evidence="1 2" id="KW-0378">Hydrolase</keyword>
<feature type="domain" description="Phosphoesterase HXTX" evidence="3">
    <location>
        <begin position="14"/>
        <end position="94"/>
    </location>
</feature>
<comment type="similarity">
    <text evidence="2">Belongs to the 2H phosphoesterase superfamily. ThpR family.</text>
</comment>
<evidence type="ECO:0000256" key="2">
    <source>
        <dbReference type="HAMAP-Rule" id="MF_01940"/>
    </source>
</evidence>
<evidence type="ECO:0000259" key="3">
    <source>
        <dbReference type="Pfam" id="PF02834"/>
    </source>
</evidence>
<dbReference type="PANTHER" id="PTHR35561">
    <property type="entry name" value="RNA 2',3'-CYCLIC PHOSPHODIESTERASE"/>
    <property type="match status" value="1"/>
</dbReference>
<evidence type="ECO:0000313" key="5">
    <source>
        <dbReference type="Proteomes" id="UP000503447"/>
    </source>
</evidence>
<feature type="active site" description="Proton donor" evidence="2">
    <location>
        <position position="43"/>
    </location>
</feature>
<dbReference type="InterPro" id="IPR009097">
    <property type="entry name" value="Cyclic_Pdiesterase"/>
</dbReference>
<dbReference type="Pfam" id="PF02834">
    <property type="entry name" value="LigT_PEase"/>
    <property type="match status" value="2"/>
</dbReference>
<dbReference type="GO" id="GO:0016874">
    <property type="term" value="F:ligase activity"/>
    <property type="evidence" value="ECO:0007669"/>
    <property type="project" value="UniProtKB-KW"/>
</dbReference>
<dbReference type="InterPro" id="IPR004175">
    <property type="entry name" value="RNA_CPDase"/>
</dbReference>
<organism evidence="4 5">
    <name type="scientific">Frigoriglobus tundricola</name>
    <dbReference type="NCBI Taxonomy" id="2774151"/>
    <lineage>
        <taxon>Bacteria</taxon>
        <taxon>Pseudomonadati</taxon>
        <taxon>Planctomycetota</taxon>
        <taxon>Planctomycetia</taxon>
        <taxon>Gemmatales</taxon>
        <taxon>Gemmataceae</taxon>
        <taxon>Frigoriglobus</taxon>
    </lineage>
</organism>
<proteinExistence type="inferred from homology"/>
<evidence type="ECO:0000256" key="1">
    <source>
        <dbReference type="ARBA" id="ARBA00022801"/>
    </source>
</evidence>
<dbReference type="GO" id="GO:0004113">
    <property type="term" value="F:2',3'-cyclic-nucleotide 3'-phosphodiesterase activity"/>
    <property type="evidence" value="ECO:0007669"/>
    <property type="project" value="InterPro"/>
</dbReference>
<dbReference type="RefSeq" id="WP_171471363.1">
    <property type="nucleotide sequence ID" value="NZ_CP053452.2"/>
</dbReference>
<dbReference type="KEGG" id="ftj:FTUN_3157"/>
<feature type="short sequence motif" description="HXTX 2" evidence="2">
    <location>
        <begin position="131"/>
        <end position="134"/>
    </location>
</feature>
<dbReference type="AlphaFoldDB" id="A0A6M5YNH8"/>
<dbReference type="EC" id="3.1.4.58" evidence="2"/>
<feature type="domain" description="Phosphoesterase HXTX" evidence="3">
    <location>
        <begin position="100"/>
        <end position="180"/>
    </location>
</feature>
<feature type="short sequence motif" description="HXTX 1" evidence="2">
    <location>
        <begin position="43"/>
        <end position="46"/>
    </location>
</feature>
<dbReference type="HAMAP" id="MF_01940">
    <property type="entry name" value="RNA_CPDase"/>
    <property type="match status" value="1"/>
</dbReference>
<dbReference type="Proteomes" id="UP000503447">
    <property type="component" value="Chromosome"/>
</dbReference>
<dbReference type="Gene3D" id="3.90.1140.10">
    <property type="entry name" value="Cyclic phosphodiesterase"/>
    <property type="match status" value="1"/>
</dbReference>
<dbReference type="SUPFAM" id="SSF55144">
    <property type="entry name" value="LigT-like"/>
    <property type="match status" value="1"/>
</dbReference>
<keyword evidence="5" id="KW-1185">Reference proteome</keyword>
<evidence type="ECO:0000313" key="4">
    <source>
        <dbReference type="EMBL" id="QJW95607.1"/>
    </source>
</evidence>
<dbReference type="NCBIfam" id="TIGR02258">
    <property type="entry name" value="2_5_ligase"/>
    <property type="match status" value="1"/>
</dbReference>
<name>A0A6M5YNH8_9BACT</name>
<dbReference type="InterPro" id="IPR014051">
    <property type="entry name" value="Phosphoesterase_HXTX"/>
</dbReference>
<protein>
    <recommendedName>
        <fullName evidence="2">RNA 2',3'-cyclic phosphodiesterase</fullName>
        <shortName evidence="2">RNA 2',3'-CPDase</shortName>
        <ecNumber evidence="2">3.1.4.58</ecNumber>
    </recommendedName>
</protein>
<comment type="catalytic activity">
    <reaction evidence="2">
        <text>a 3'-end 2',3'-cyclophospho-ribonucleotide-RNA + H2O = a 3'-end 2'-phospho-ribonucleotide-RNA + H(+)</text>
        <dbReference type="Rhea" id="RHEA:11828"/>
        <dbReference type="Rhea" id="RHEA-COMP:10464"/>
        <dbReference type="Rhea" id="RHEA-COMP:17353"/>
        <dbReference type="ChEBI" id="CHEBI:15377"/>
        <dbReference type="ChEBI" id="CHEBI:15378"/>
        <dbReference type="ChEBI" id="CHEBI:83064"/>
        <dbReference type="ChEBI" id="CHEBI:173113"/>
        <dbReference type="EC" id="3.1.4.58"/>
    </reaction>
</comment>
<accession>A0A6M5YNH8</accession>
<gene>
    <name evidence="4" type="ORF">FTUN_3157</name>
</gene>
<sequence length="193" mass="20718">MSRTRTFIGIDIGDGVRGNAVSLQEALAKTGADVKWVTPESMHLTLLFLGEVDDRELHPVCKAVQAVAAGEPPFTLHVSGVGAFPTPRRPKVLWAGVTTGADALQRLNAALEEKMLDLGCYRTEERGYTPHLTLGRVKGEADGLTVAPELQKRLTWNGGRVPVGEILVYSSSMERDGPVYTVIGRAPLTGSPT</sequence>
<keyword evidence="4" id="KW-0436">Ligase</keyword>
<dbReference type="GO" id="GO:0008664">
    <property type="term" value="F:RNA 2',3'-cyclic 3'-phosphodiesterase activity"/>
    <property type="evidence" value="ECO:0007669"/>
    <property type="project" value="UniProtKB-EC"/>
</dbReference>
<comment type="function">
    <text evidence="2">Hydrolyzes RNA 2',3'-cyclic phosphodiester to an RNA 2'-phosphomonoester.</text>
</comment>
<feature type="active site" description="Proton acceptor" evidence="2">
    <location>
        <position position="131"/>
    </location>
</feature>
<dbReference type="PANTHER" id="PTHR35561:SF1">
    <property type="entry name" value="RNA 2',3'-CYCLIC PHOSPHODIESTERASE"/>
    <property type="match status" value="1"/>
</dbReference>
<reference evidence="5" key="1">
    <citation type="submission" date="2020-05" db="EMBL/GenBank/DDBJ databases">
        <title>Frigoriglobus tundricola gen. nov., sp. nov., a psychrotolerant cellulolytic planctomycete of the family Gemmataceae with two divergent copies of 16S rRNA gene.</title>
        <authorList>
            <person name="Kulichevskaya I.S."/>
            <person name="Ivanova A.A."/>
            <person name="Naumoff D.G."/>
            <person name="Beletsky A.V."/>
            <person name="Rijpstra W.I.C."/>
            <person name="Sinninghe Damste J.S."/>
            <person name="Mardanov A.V."/>
            <person name="Ravin N.V."/>
            <person name="Dedysh S.N."/>
        </authorList>
    </citation>
    <scope>NUCLEOTIDE SEQUENCE [LARGE SCALE GENOMIC DNA]</scope>
    <source>
        <strain evidence="5">PL17</strain>
    </source>
</reference>